<reference evidence="1 2" key="1">
    <citation type="journal article" date="2014" name="Int. J. Syst. Evol. Microbiol.">
        <title>Nocardioides zeae sp. nov., isolated from the stem of Zea mays.</title>
        <authorList>
            <person name="Glaeser S.P."/>
            <person name="McInroy J.A."/>
            <person name="Busse H.J."/>
            <person name="Kampfer P."/>
        </authorList>
    </citation>
    <scope>NUCLEOTIDE SEQUENCE [LARGE SCALE GENOMIC DNA]</scope>
    <source>
        <strain evidence="1 2">JCM 30728</strain>
    </source>
</reference>
<gene>
    <name evidence="1" type="ORF">G3T38_17040</name>
</gene>
<dbReference type="AlphaFoldDB" id="A0A6P0HMX6"/>
<name>A0A6P0HMX6_9ACTN</name>
<dbReference type="EMBL" id="JAAGXA010000013">
    <property type="protein sequence ID" value="NEN79973.1"/>
    <property type="molecule type" value="Genomic_DNA"/>
</dbReference>
<dbReference type="Proteomes" id="UP000468687">
    <property type="component" value="Unassembled WGS sequence"/>
</dbReference>
<evidence type="ECO:0000313" key="1">
    <source>
        <dbReference type="EMBL" id="NEN79973.1"/>
    </source>
</evidence>
<accession>A0A6P0HMX6</accession>
<keyword evidence="1" id="KW-0808">Transferase</keyword>
<sequence length="364" mass="39867">MGNPPELFIVSTGVSGNLGDAVIRRRVLRWFETGSTRHVYVGRTTPGWVEQLELPTTDVVYGAGERRAWLKKLLFGRGRRVLVFDPGEVPLGREHLKSELVFLLIGIVLRLRGASVVRPPRAVAHVDRPTAWLHQMGCLLSQTVMWRDADSHRTMRCGDLTPDTAFGEPRRAQADEPHRVAISLRGARPLPPDAWFDAVAEFARASGLLITLSTQVDEDRDRSAELAARFRALGATVDHVEWTDASDLEHERRLRDLYTECKVVISDRLHVLLIAAKCGAIPTEVVPGPKSKCRTHFATAGIHDISLDVAGLPAEEIVAFLGAAAARGPEITALVDAAEARLNAYVEGSRRRALRSPAAASSVA</sequence>
<organism evidence="1 2">
    <name type="scientific">Nocardioides zeae</name>
    <dbReference type="NCBI Taxonomy" id="1457234"/>
    <lineage>
        <taxon>Bacteria</taxon>
        <taxon>Bacillati</taxon>
        <taxon>Actinomycetota</taxon>
        <taxon>Actinomycetes</taxon>
        <taxon>Propionibacteriales</taxon>
        <taxon>Nocardioidaceae</taxon>
        <taxon>Nocardioides</taxon>
    </lineage>
</organism>
<dbReference type="GO" id="GO:0016740">
    <property type="term" value="F:transferase activity"/>
    <property type="evidence" value="ECO:0007669"/>
    <property type="project" value="UniProtKB-KW"/>
</dbReference>
<evidence type="ECO:0000313" key="2">
    <source>
        <dbReference type="Proteomes" id="UP000468687"/>
    </source>
</evidence>
<dbReference type="RefSeq" id="WP_163773521.1">
    <property type="nucleotide sequence ID" value="NZ_JAAGXA010000013.1"/>
</dbReference>
<proteinExistence type="predicted"/>
<protein>
    <submittedName>
        <fullName evidence="1">Polysaccharide pyruvyl transferase family protein</fullName>
    </submittedName>
</protein>
<comment type="caution">
    <text evidence="1">The sequence shown here is derived from an EMBL/GenBank/DDBJ whole genome shotgun (WGS) entry which is preliminary data.</text>
</comment>
<keyword evidence="2" id="KW-1185">Reference proteome</keyword>